<name>A0A448V225_9FIRM</name>
<dbReference type="GO" id="GO:0052856">
    <property type="term" value="F:NAD(P)HX epimerase activity"/>
    <property type="evidence" value="ECO:0007669"/>
    <property type="project" value="TreeGrafter"/>
</dbReference>
<evidence type="ECO:0000256" key="6">
    <source>
        <dbReference type="ARBA" id="ARBA00023239"/>
    </source>
</evidence>
<evidence type="ECO:0000256" key="4">
    <source>
        <dbReference type="ARBA" id="ARBA00022857"/>
    </source>
</evidence>
<dbReference type="Pfam" id="PF01648">
    <property type="entry name" value="ACPS"/>
    <property type="match status" value="1"/>
</dbReference>
<dbReference type="NCBIfam" id="TIGR00196">
    <property type="entry name" value="yjeF_cterm"/>
    <property type="match status" value="1"/>
</dbReference>
<dbReference type="EMBL" id="LR134523">
    <property type="protein sequence ID" value="VEJ35861.1"/>
    <property type="molecule type" value="Genomic_DNA"/>
</dbReference>
<dbReference type="CDD" id="cd01171">
    <property type="entry name" value="YXKO-related"/>
    <property type="match status" value="1"/>
</dbReference>
<dbReference type="InterPro" id="IPR000631">
    <property type="entry name" value="CARKD"/>
</dbReference>
<dbReference type="KEGG" id="piv:NCTC13079_01045"/>
<dbReference type="Proteomes" id="UP000269544">
    <property type="component" value="Chromosome"/>
</dbReference>
<reference evidence="9 10" key="1">
    <citation type="submission" date="2018-12" db="EMBL/GenBank/DDBJ databases">
        <authorList>
            <consortium name="Pathogen Informatics"/>
        </authorList>
    </citation>
    <scope>NUCLEOTIDE SEQUENCE [LARGE SCALE GENOMIC DNA]</scope>
    <source>
        <strain evidence="9 10">NCTC13079</strain>
    </source>
</reference>
<dbReference type="InterPro" id="IPR008278">
    <property type="entry name" value="4-PPantetheinyl_Trfase_dom"/>
</dbReference>
<keyword evidence="1" id="KW-0808">Transferase</keyword>
<evidence type="ECO:0000256" key="1">
    <source>
        <dbReference type="ARBA" id="ARBA00022679"/>
    </source>
</evidence>
<keyword evidence="2 7" id="KW-0547">Nucleotide-binding</keyword>
<dbReference type="RefSeq" id="WP_126465615.1">
    <property type="nucleotide sequence ID" value="NZ_LR134523.1"/>
</dbReference>
<feature type="binding site" evidence="7">
    <location>
        <begin position="291"/>
        <end position="295"/>
    </location>
    <ligand>
        <name>AMP</name>
        <dbReference type="ChEBI" id="CHEBI:456215"/>
    </ligand>
</feature>
<feature type="binding site" evidence="7">
    <location>
        <position position="319"/>
    </location>
    <ligand>
        <name>AMP</name>
        <dbReference type="ChEBI" id="CHEBI:456215"/>
    </ligand>
</feature>
<sequence>MIGVDVVYIPRVEKILARRREAFLRYISEGNEYEGLRKKTAAGIAARFAAKEAMAKALGTGIARAGLKNLKVRYTAAGAPYGVWKDRLFALSLSHEKDYAVAVARLRNRTVPRIDPEMARLLPAIHTDDHKGDRGKVLVIGGSLGMYGSAEFSARAALRAGCGLSYLAVPDACMRDFALRAREVIVKGQSDFSILNEADAVAIGPGMGRDESAGALLASVLSKDVPMVVDADGLYHLAQARPAEKRDDRIYTPHAAEAARLIDRDSRWVAAHPESAADLFLARYGGILVLKGPRTLIAREGERAVNATGNPGMATAGSGDVLTGIITSFLAQGADGFTACRLGVYMHGLAGDVAARHKGMRSLIASDIIEYLPEAFGLSEADSGVESHT</sequence>
<feature type="domain" description="YjeF C-terminal" evidence="8">
    <location>
        <begin position="114"/>
        <end position="379"/>
    </location>
</feature>
<keyword evidence="5 7" id="KW-0520">NAD</keyword>
<comment type="subunit">
    <text evidence="7">Homotetramer.</text>
</comment>
<dbReference type="PROSITE" id="PS51383">
    <property type="entry name" value="YJEF_C_3"/>
    <property type="match status" value="1"/>
</dbReference>
<comment type="function">
    <text evidence="7">Catalyzes the dehydration of the S-form of NAD(P)HX at the expense of ADP, which is converted to AMP. Together with NAD(P)HX epimerase, which catalyzes the epimerization of the S- and R-forms, the enzyme allows the repair of both epimers of NAD(P)HX, a damaged form of NAD(P)H that is a result of enzymatic or heat-dependent hydration.</text>
</comment>
<comment type="caution">
    <text evidence="7">Lacks conserved residue(s) required for the propagation of feature annotation.</text>
</comment>
<dbReference type="AlphaFoldDB" id="A0A448V225"/>
<evidence type="ECO:0000259" key="8">
    <source>
        <dbReference type="PROSITE" id="PS51383"/>
    </source>
</evidence>
<dbReference type="EC" id="4.2.1.136" evidence="7"/>
<keyword evidence="3 7" id="KW-0067">ATP-binding</keyword>
<keyword evidence="10" id="KW-1185">Reference proteome</keyword>
<evidence type="ECO:0000256" key="3">
    <source>
        <dbReference type="ARBA" id="ARBA00022840"/>
    </source>
</evidence>
<dbReference type="GO" id="GO:0000287">
    <property type="term" value="F:magnesium ion binding"/>
    <property type="evidence" value="ECO:0007669"/>
    <property type="project" value="InterPro"/>
</dbReference>
<dbReference type="PANTHER" id="PTHR12592">
    <property type="entry name" value="ATP-DEPENDENT (S)-NAD(P)H-HYDRATE DEHYDRATASE FAMILY MEMBER"/>
    <property type="match status" value="1"/>
</dbReference>
<gene>
    <name evidence="9" type="primary">nnr</name>
    <name evidence="7" type="synonym">nnrD</name>
    <name evidence="9" type="ORF">NCTC13079_01045</name>
</gene>
<proteinExistence type="inferred from homology"/>
<feature type="binding site" evidence="7">
    <location>
        <position position="206"/>
    </location>
    <ligand>
        <name>(6S)-NADPHX</name>
        <dbReference type="ChEBI" id="CHEBI:64076"/>
    </ligand>
</feature>
<comment type="catalytic activity">
    <reaction evidence="7">
        <text>(6S)-NADHX + ADP = AMP + phosphate + NADH + H(+)</text>
        <dbReference type="Rhea" id="RHEA:32223"/>
        <dbReference type="ChEBI" id="CHEBI:15378"/>
        <dbReference type="ChEBI" id="CHEBI:43474"/>
        <dbReference type="ChEBI" id="CHEBI:57945"/>
        <dbReference type="ChEBI" id="CHEBI:64074"/>
        <dbReference type="ChEBI" id="CHEBI:456215"/>
        <dbReference type="ChEBI" id="CHEBI:456216"/>
        <dbReference type="EC" id="4.2.1.136"/>
    </reaction>
</comment>
<evidence type="ECO:0000256" key="7">
    <source>
        <dbReference type="HAMAP-Rule" id="MF_01965"/>
    </source>
</evidence>
<keyword evidence="6 7" id="KW-0456">Lyase</keyword>
<dbReference type="InterPro" id="IPR037143">
    <property type="entry name" value="4-PPantetheinyl_Trfase_dom_sf"/>
</dbReference>
<dbReference type="GO" id="GO:0008897">
    <property type="term" value="F:holo-[acyl-carrier-protein] synthase activity"/>
    <property type="evidence" value="ECO:0007669"/>
    <property type="project" value="InterPro"/>
</dbReference>
<dbReference type="PANTHER" id="PTHR12592:SF0">
    <property type="entry name" value="ATP-DEPENDENT (S)-NAD(P)H-HYDRATE DEHYDRATASE"/>
    <property type="match status" value="1"/>
</dbReference>
<dbReference type="SUPFAM" id="SSF56214">
    <property type="entry name" value="4'-phosphopantetheinyl transferase"/>
    <property type="match status" value="1"/>
</dbReference>
<evidence type="ECO:0000256" key="5">
    <source>
        <dbReference type="ARBA" id="ARBA00023027"/>
    </source>
</evidence>
<comment type="catalytic activity">
    <reaction evidence="7">
        <text>(6S)-NADPHX + ADP = AMP + phosphate + NADPH + H(+)</text>
        <dbReference type="Rhea" id="RHEA:32235"/>
        <dbReference type="ChEBI" id="CHEBI:15378"/>
        <dbReference type="ChEBI" id="CHEBI:43474"/>
        <dbReference type="ChEBI" id="CHEBI:57783"/>
        <dbReference type="ChEBI" id="CHEBI:64076"/>
        <dbReference type="ChEBI" id="CHEBI:456215"/>
        <dbReference type="ChEBI" id="CHEBI:456216"/>
        <dbReference type="EC" id="4.2.1.136"/>
    </reaction>
</comment>
<dbReference type="GO" id="GO:0046496">
    <property type="term" value="P:nicotinamide nucleotide metabolic process"/>
    <property type="evidence" value="ECO:0007669"/>
    <property type="project" value="UniProtKB-UniRule"/>
</dbReference>
<evidence type="ECO:0000313" key="9">
    <source>
        <dbReference type="EMBL" id="VEJ35861.1"/>
    </source>
</evidence>
<dbReference type="InterPro" id="IPR017953">
    <property type="entry name" value="Carbohydrate_kinase_pred_CS"/>
</dbReference>
<comment type="cofactor">
    <cofactor evidence="7">
        <name>Mg(2+)</name>
        <dbReference type="ChEBI" id="CHEBI:18420"/>
    </cofactor>
</comment>
<dbReference type="Gene3D" id="3.90.470.20">
    <property type="entry name" value="4'-phosphopantetheinyl transferase domain"/>
    <property type="match status" value="1"/>
</dbReference>
<dbReference type="Gene3D" id="3.40.1190.20">
    <property type="match status" value="1"/>
</dbReference>
<comment type="similarity">
    <text evidence="7">Belongs to the NnrD/CARKD family.</text>
</comment>
<dbReference type="Pfam" id="PF01256">
    <property type="entry name" value="Carb_kinase"/>
    <property type="match status" value="1"/>
</dbReference>
<dbReference type="GO" id="GO:0052855">
    <property type="term" value="F:ADP-dependent NAD(P)H-hydrate dehydratase activity"/>
    <property type="evidence" value="ECO:0007669"/>
    <property type="project" value="UniProtKB-UniRule"/>
</dbReference>
<accession>A0A448V225</accession>
<dbReference type="HAMAP" id="MF_01965">
    <property type="entry name" value="NADHX_dehydratase"/>
    <property type="match status" value="1"/>
</dbReference>
<dbReference type="SUPFAM" id="SSF53613">
    <property type="entry name" value="Ribokinase-like"/>
    <property type="match status" value="1"/>
</dbReference>
<protein>
    <recommendedName>
        <fullName evidence="7">ADP-dependent (S)-NAD(P)H-hydrate dehydratase</fullName>
        <ecNumber evidence="7">4.2.1.136</ecNumber>
    </recommendedName>
    <alternativeName>
        <fullName evidence="7">ADP-dependent NAD(P)HX dehydratase</fullName>
    </alternativeName>
</protein>
<dbReference type="OrthoDB" id="9806925at2"/>
<feature type="binding site" evidence="7">
    <location>
        <position position="320"/>
    </location>
    <ligand>
        <name>(6S)-NADPHX</name>
        <dbReference type="ChEBI" id="CHEBI:64076"/>
    </ligand>
</feature>
<evidence type="ECO:0000313" key="10">
    <source>
        <dbReference type="Proteomes" id="UP000269544"/>
    </source>
</evidence>
<evidence type="ECO:0000256" key="2">
    <source>
        <dbReference type="ARBA" id="ARBA00022741"/>
    </source>
</evidence>
<keyword evidence="4 7" id="KW-0521">NADP</keyword>
<organism evidence="9 10">
    <name type="scientific">Aedoeadaptatus ivorii</name>
    <dbReference type="NCBI Taxonomy" id="54006"/>
    <lineage>
        <taxon>Bacteria</taxon>
        <taxon>Bacillati</taxon>
        <taxon>Bacillota</taxon>
        <taxon>Tissierellia</taxon>
        <taxon>Tissierellales</taxon>
        <taxon>Peptoniphilaceae</taxon>
        <taxon>Aedoeadaptatus</taxon>
    </lineage>
</organism>
<dbReference type="GO" id="GO:0005524">
    <property type="term" value="F:ATP binding"/>
    <property type="evidence" value="ECO:0007669"/>
    <property type="project" value="UniProtKB-KW"/>
</dbReference>
<dbReference type="GO" id="GO:0110051">
    <property type="term" value="P:metabolite repair"/>
    <property type="evidence" value="ECO:0007669"/>
    <property type="project" value="TreeGrafter"/>
</dbReference>
<dbReference type="InterPro" id="IPR029056">
    <property type="entry name" value="Ribokinase-like"/>
</dbReference>
<feature type="binding site" evidence="7">
    <location>
        <position position="254"/>
    </location>
    <ligand>
        <name>(6S)-NADPHX</name>
        <dbReference type="ChEBI" id="CHEBI:64076"/>
    </ligand>
</feature>
<dbReference type="PROSITE" id="PS01050">
    <property type="entry name" value="YJEF_C_2"/>
    <property type="match status" value="1"/>
</dbReference>